<feature type="domain" description="HD" evidence="2">
    <location>
        <begin position="76"/>
        <end position="148"/>
    </location>
</feature>
<comment type="caution">
    <text evidence="3">The sequence shown here is derived from an EMBL/GenBank/DDBJ whole genome shotgun (WGS) entry which is preliminary data.</text>
</comment>
<dbReference type="RefSeq" id="WP_377787562.1">
    <property type="nucleotide sequence ID" value="NZ_JBHLYQ010000008.1"/>
</dbReference>
<sequence>MDQDTVGFERTARHDGAVSTATPEPRARFRAMEEGTAEDWAVIAREHVAFSAELPDRVLAHLAALAGSAGGFPVDRLTHCLQTAALAEADGRSDEYVLCALLHDMGDLLAPDNHGALAAAVLRPYVDEQLHWMVAHHTVFQGYYYFHFLGGDREARQRYEGHPAFELTAEFCERYDQRAFDPDRPTPPLEHFAPLVRELLARPRRPMGD</sequence>
<feature type="region of interest" description="Disordered" evidence="1">
    <location>
        <begin position="1"/>
        <end position="25"/>
    </location>
</feature>
<dbReference type="EMBL" id="JBHLYQ010000008">
    <property type="protein sequence ID" value="MFC0080883.1"/>
    <property type="molecule type" value="Genomic_DNA"/>
</dbReference>
<evidence type="ECO:0000313" key="4">
    <source>
        <dbReference type="Proteomes" id="UP001589788"/>
    </source>
</evidence>
<name>A0ABV6BZN2_9ACTN</name>
<evidence type="ECO:0000256" key="1">
    <source>
        <dbReference type="SAM" id="MobiDB-lite"/>
    </source>
</evidence>
<reference evidence="3 4" key="1">
    <citation type="submission" date="2024-09" db="EMBL/GenBank/DDBJ databases">
        <authorList>
            <person name="Sun Q."/>
            <person name="Mori K."/>
        </authorList>
    </citation>
    <scope>NUCLEOTIDE SEQUENCE [LARGE SCALE GENOMIC DNA]</scope>
    <source>
        <strain evidence="3 4">JCM 15389</strain>
    </source>
</reference>
<dbReference type="InterPro" id="IPR006674">
    <property type="entry name" value="HD_domain"/>
</dbReference>
<gene>
    <name evidence="3" type="ORF">ACFFRE_01765</name>
</gene>
<dbReference type="PANTHER" id="PTHR40202:SF1">
    <property type="entry name" value="HD DOMAIN-CONTAINING PROTEIN"/>
    <property type="match status" value="1"/>
</dbReference>
<dbReference type="InterPro" id="IPR052567">
    <property type="entry name" value="OP_Dioxygenase"/>
</dbReference>
<dbReference type="PANTHER" id="PTHR40202">
    <property type="match status" value="1"/>
</dbReference>
<evidence type="ECO:0000259" key="2">
    <source>
        <dbReference type="Pfam" id="PF01966"/>
    </source>
</evidence>
<keyword evidence="4" id="KW-1185">Reference proteome</keyword>
<evidence type="ECO:0000313" key="3">
    <source>
        <dbReference type="EMBL" id="MFC0080883.1"/>
    </source>
</evidence>
<proteinExistence type="predicted"/>
<organism evidence="3 4">
    <name type="scientific">Aciditerrimonas ferrireducens</name>
    <dbReference type="NCBI Taxonomy" id="667306"/>
    <lineage>
        <taxon>Bacteria</taxon>
        <taxon>Bacillati</taxon>
        <taxon>Actinomycetota</taxon>
        <taxon>Acidimicrobiia</taxon>
        <taxon>Acidimicrobiales</taxon>
        <taxon>Acidimicrobiaceae</taxon>
        <taxon>Aciditerrimonas</taxon>
    </lineage>
</organism>
<dbReference type="SUPFAM" id="SSF109604">
    <property type="entry name" value="HD-domain/PDEase-like"/>
    <property type="match status" value="1"/>
</dbReference>
<dbReference type="Gene3D" id="1.10.3210.10">
    <property type="entry name" value="Hypothetical protein af1432"/>
    <property type="match status" value="1"/>
</dbReference>
<dbReference type="Proteomes" id="UP001589788">
    <property type="component" value="Unassembled WGS sequence"/>
</dbReference>
<protein>
    <submittedName>
        <fullName evidence="3">HD domain-containing protein</fullName>
    </submittedName>
</protein>
<dbReference type="Pfam" id="PF01966">
    <property type="entry name" value="HD"/>
    <property type="match status" value="1"/>
</dbReference>
<accession>A0ABV6BZN2</accession>